<dbReference type="KEGG" id="bco:Bcell_3295"/>
<protein>
    <submittedName>
        <fullName evidence="1">Uncharacterized protein</fullName>
    </submittedName>
</protein>
<gene>
    <name evidence="1" type="ordered locus">Bcell_3295</name>
</gene>
<reference evidence="1" key="1">
    <citation type="submission" date="2010-12" db="EMBL/GenBank/DDBJ databases">
        <title>Complete sequence of Bacillus cellulosilyticus DSM 2522.</title>
        <authorList>
            <consortium name="US DOE Joint Genome Institute"/>
            <person name="Lucas S."/>
            <person name="Copeland A."/>
            <person name="Lapidus A."/>
            <person name="Cheng J.-F."/>
            <person name="Bruce D."/>
            <person name="Goodwin L."/>
            <person name="Pitluck S."/>
            <person name="Chertkov O."/>
            <person name="Detter J.C."/>
            <person name="Han C."/>
            <person name="Tapia R."/>
            <person name="Land M."/>
            <person name="Hauser L."/>
            <person name="Jeffries C."/>
            <person name="Kyrpides N."/>
            <person name="Ivanova N."/>
            <person name="Mikhailova N."/>
            <person name="Brumm P."/>
            <person name="Mead D."/>
            <person name="Woyke T."/>
        </authorList>
    </citation>
    <scope>NUCLEOTIDE SEQUENCE [LARGE SCALE GENOMIC DNA]</scope>
    <source>
        <strain evidence="1">DSM 2522</strain>
    </source>
</reference>
<sequence length="108" mass="12551">MIKISEEVISELKYLLDKQFSGKMEEGDFDQISSKIKIIKEVNINENFVGTIQELNHYVDNFTESENVQDYVSVNYPNIKRWIDELTLLEQGGGAVTTDYEQRKGREI</sequence>
<dbReference type="AlphaFoldDB" id="E6U191"/>
<organism evidence="1 2">
    <name type="scientific">Evansella cellulosilytica (strain ATCC 21833 / DSM 2522 / FERM P-1141 / JCM 9156 / N-4)</name>
    <name type="common">Bacillus cellulosilyticus</name>
    <dbReference type="NCBI Taxonomy" id="649639"/>
    <lineage>
        <taxon>Bacteria</taxon>
        <taxon>Bacillati</taxon>
        <taxon>Bacillota</taxon>
        <taxon>Bacilli</taxon>
        <taxon>Bacillales</taxon>
        <taxon>Bacillaceae</taxon>
        <taxon>Evansella</taxon>
    </lineage>
</organism>
<dbReference type="STRING" id="649639.Bcell_3295"/>
<accession>E6U191</accession>
<dbReference type="Proteomes" id="UP000001401">
    <property type="component" value="Chromosome"/>
</dbReference>
<evidence type="ECO:0000313" key="2">
    <source>
        <dbReference type="Proteomes" id="UP000001401"/>
    </source>
</evidence>
<dbReference type="RefSeq" id="WP_013489868.1">
    <property type="nucleotide sequence ID" value="NC_014829.1"/>
</dbReference>
<dbReference type="HOGENOM" id="CLU_2204741_0_0_9"/>
<keyword evidence="2" id="KW-1185">Reference proteome</keyword>
<dbReference type="eggNOG" id="ENOG5030DGC">
    <property type="taxonomic scope" value="Bacteria"/>
</dbReference>
<dbReference type="EMBL" id="CP002394">
    <property type="protein sequence ID" value="ADU31537.1"/>
    <property type="molecule type" value="Genomic_DNA"/>
</dbReference>
<proteinExistence type="predicted"/>
<evidence type="ECO:0000313" key="1">
    <source>
        <dbReference type="EMBL" id="ADU31537.1"/>
    </source>
</evidence>
<name>E6U191_EVAC2</name>
<dbReference type="OrthoDB" id="2876301at2"/>